<reference evidence="5" key="1">
    <citation type="journal article" date="2020" name="Stud. Mycol.">
        <title>101 Dothideomycetes genomes: a test case for predicting lifestyles and emergence of pathogens.</title>
        <authorList>
            <person name="Haridas S."/>
            <person name="Albert R."/>
            <person name="Binder M."/>
            <person name="Bloem J."/>
            <person name="Labutti K."/>
            <person name="Salamov A."/>
            <person name="Andreopoulos B."/>
            <person name="Baker S."/>
            <person name="Barry K."/>
            <person name="Bills G."/>
            <person name="Bluhm B."/>
            <person name="Cannon C."/>
            <person name="Castanera R."/>
            <person name="Culley D."/>
            <person name="Daum C."/>
            <person name="Ezra D."/>
            <person name="Gonzalez J."/>
            <person name="Henrissat B."/>
            <person name="Kuo A."/>
            <person name="Liang C."/>
            <person name="Lipzen A."/>
            <person name="Lutzoni F."/>
            <person name="Magnuson J."/>
            <person name="Mondo S."/>
            <person name="Nolan M."/>
            <person name="Ohm R."/>
            <person name="Pangilinan J."/>
            <person name="Park H.-J."/>
            <person name="Ramirez L."/>
            <person name="Alfaro M."/>
            <person name="Sun H."/>
            <person name="Tritt A."/>
            <person name="Yoshinaga Y."/>
            <person name="Zwiers L.-H."/>
            <person name="Turgeon B."/>
            <person name="Goodwin S."/>
            <person name="Spatafora J."/>
            <person name="Crous P."/>
            <person name="Grigoriev I."/>
        </authorList>
    </citation>
    <scope>NUCLEOTIDE SEQUENCE</scope>
    <source>
        <strain evidence="5">CBS 122368</strain>
    </source>
</reference>
<dbReference type="EMBL" id="ML987190">
    <property type="protein sequence ID" value="KAF2254590.1"/>
    <property type="molecule type" value="Genomic_DNA"/>
</dbReference>
<sequence>MKHAMSSDLLNTFNLMEQYASAAYCKNNFNSPGDQITCKSGTCPLVQSANATSVIEYASTLSTDVTGYVGLDNTNRLIIVAFRGSASIDNWITNLNFKAVSTGLCSGCTAHAGFWQSWLDARDGVLASVKKTLQANSGYKLVATGHSLGGAIASLAAADMRNKGYDVALYTFGAPRIAGSKLSTYITNQAGGNYRVTHWNDPVPRVPPIAMSFVHISPEYYINRGNGQAVGVGDIKIYQGSVNMLVGNGAWIATDILSHLWYFNGVSNCSLMKKRGVEEKEREVEVVAKF</sequence>
<dbReference type="InterPro" id="IPR005592">
    <property type="entry name" value="Mono/diacylglycerol_lipase_N"/>
</dbReference>
<accession>A0A6A6IY93</accession>
<dbReference type="GeneID" id="54573152"/>
<feature type="domain" description="Mono-/di-acylglycerol lipase N-terminal" evidence="4">
    <location>
        <begin position="7"/>
        <end position="52"/>
    </location>
</feature>
<organism evidence="5 6">
    <name type="scientific">Trematosphaeria pertusa</name>
    <dbReference type="NCBI Taxonomy" id="390896"/>
    <lineage>
        <taxon>Eukaryota</taxon>
        <taxon>Fungi</taxon>
        <taxon>Dikarya</taxon>
        <taxon>Ascomycota</taxon>
        <taxon>Pezizomycotina</taxon>
        <taxon>Dothideomycetes</taxon>
        <taxon>Pleosporomycetidae</taxon>
        <taxon>Pleosporales</taxon>
        <taxon>Massarineae</taxon>
        <taxon>Trematosphaeriaceae</taxon>
        <taxon>Trematosphaeria</taxon>
    </lineage>
</organism>
<dbReference type="Proteomes" id="UP000800094">
    <property type="component" value="Unassembled WGS sequence"/>
</dbReference>
<name>A0A6A6IY93_9PLEO</name>
<dbReference type="CDD" id="cd00519">
    <property type="entry name" value="Lipase_3"/>
    <property type="match status" value="1"/>
</dbReference>
<evidence type="ECO:0000313" key="5">
    <source>
        <dbReference type="EMBL" id="KAF2254590.1"/>
    </source>
</evidence>
<evidence type="ECO:0000313" key="6">
    <source>
        <dbReference type="Proteomes" id="UP000800094"/>
    </source>
</evidence>
<evidence type="ECO:0000256" key="1">
    <source>
        <dbReference type="ARBA" id="ARBA00022729"/>
    </source>
</evidence>
<keyword evidence="6" id="KW-1185">Reference proteome</keyword>
<dbReference type="InterPro" id="IPR051299">
    <property type="entry name" value="AB_hydrolase_lip/est"/>
</dbReference>
<dbReference type="OrthoDB" id="426718at2759"/>
<dbReference type="Gene3D" id="3.40.50.1820">
    <property type="entry name" value="alpha/beta hydrolase"/>
    <property type="match status" value="1"/>
</dbReference>
<dbReference type="PANTHER" id="PTHR46640">
    <property type="entry name" value="TRIACYLGLYCEROL LIPASE, PUTATIVE (AFU_ORTHOLOGUE AFUA_6G06510)-RELATED"/>
    <property type="match status" value="1"/>
</dbReference>
<evidence type="ECO:0000259" key="3">
    <source>
        <dbReference type="Pfam" id="PF01764"/>
    </source>
</evidence>
<keyword evidence="2 5" id="KW-0378">Hydrolase</keyword>
<evidence type="ECO:0000259" key="4">
    <source>
        <dbReference type="Pfam" id="PF03893"/>
    </source>
</evidence>
<dbReference type="Pfam" id="PF01764">
    <property type="entry name" value="Lipase_3"/>
    <property type="match status" value="1"/>
</dbReference>
<dbReference type="RefSeq" id="XP_033689594.1">
    <property type="nucleotide sequence ID" value="XM_033819822.1"/>
</dbReference>
<dbReference type="AlphaFoldDB" id="A0A6A6IY93"/>
<evidence type="ECO:0000256" key="2">
    <source>
        <dbReference type="ARBA" id="ARBA00022801"/>
    </source>
</evidence>
<dbReference type="InterPro" id="IPR002921">
    <property type="entry name" value="Fungal_lipase-type"/>
</dbReference>
<dbReference type="PANTHER" id="PTHR46640:SF1">
    <property type="entry name" value="FUNGAL LIPASE-LIKE DOMAIN-CONTAINING PROTEIN-RELATED"/>
    <property type="match status" value="1"/>
</dbReference>
<dbReference type="SUPFAM" id="SSF53474">
    <property type="entry name" value="alpha/beta-Hydrolases"/>
    <property type="match status" value="1"/>
</dbReference>
<gene>
    <name evidence="5" type="ORF">BU26DRAFT_141411</name>
</gene>
<protein>
    <submittedName>
        <fullName evidence="5">Alpha/beta-hydrolase</fullName>
    </submittedName>
</protein>
<dbReference type="InterPro" id="IPR029058">
    <property type="entry name" value="AB_hydrolase_fold"/>
</dbReference>
<dbReference type="GO" id="GO:0016787">
    <property type="term" value="F:hydrolase activity"/>
    <property type="evidence" value="ECO:0007669"/>
    <property type="project" value="UniProtKB-KW"/>
</dbReference>
<keyword evidence="1" id="KW-0732">Signal</keyword>
<feature type="domain" description="Fungal lipase-type" evidence="3">
    <location>
        <begin position="79"/>
        <end position="209"/>
    </location>
</feature>
<dbReference type="Pfam" id="PF03893">
    <property type="entry name" value="Lipase3_N"/>
    <property type="match status" value="1"/>
</dbReference>
<proteinExistence type="predicted"/>
<dbReference type="GO" id="GO:0016042">
    <property type="term" value="P:lipid catabolic process"/>
    <property type="evidence" value="ECO:0007669"/>
    <property type="project" value="InterPro"/>
</dbReference>